<feature type="transmembrane region" description="Helical" evidence="2">
    <location>
        <begin position="204"/>
        <end position="225"/>
    </location>
</feature>
<proteinExistence type="predicted"/>
<evidence type="ECO:0000256" key="2">
    <source>
        <dbReference type="SAM" id="Phobius"/>
    </source>
</evidence>
<dbReference type="OrthoDB" id="3358294at2759"/>
<name>W4JR97_HETIT</name>
<feature type="transmembrane region" description="Helical" evidence="2">
    <location>
        <begin position="148"/>
        <end position="168"/>
    </location>
</feature>
<dbReference type="eggNOG" id="ENOG502SU7X">
    <property type="taxonomic scope" value="Eukaryota"/>
</dbReference>
<dbReference type="KEGG" id="hir:HETIRDRAFT_106666"/>
<dbReference type="GeneID" id="20666181"/>
<dbReference type="InParanoid" id="W4JR97"/>
<feature type="region of interest" description="Disordered" evidence="1">
    <location>
        <begin position="75"/>
        <end position="99"/>
    </location>
</feature>
<evidence type="ECO:0000256" key="1">
    <source>
        <dbReference type="SAM" id="MobiDB-lite"/>
    </source>
</evidence>
<dbReference type="EMBL" id="KI925465">
    <property type="protein sequence ID" value="ETW76063.1"/>
    <property type="molecule type" value="Genomic_DNA"/>
</dbReference>
<dbReference type="AlphaFoldDB" id="W4JR97"/>
<accession>W4JR97</accession>
<dbReference type="RefSeq" id="XP_009552286.1">
    <property type="nucleotide sequence ID" value="XM_009553991.1"/>
</dbReference>
<keyword evidence="4" id="KW-1185">Reference proteome</keyword>
<keyword evidence="2" id="KW-0472">Membrane</keyword>
<dbReference type="Proteomes" id="UP000030671">
    <property type="component" value="Unassembled WGS sequence"/>
</dbReference>
<keyword evidence="2" id="KW-0812">Transmembrane</keyword>
<sequence length="228" mass="25065">MAFSSICTIFGTWRHVLPTDIESQSHPQPIQITGTYTTTPLALPSRALTCASERPAKPSLPSTDAIDDFFGASRTTRTSDSRHDERPVPSSPQKDTALPPAYAYPLPTPLHADPTFDESELPSYAELEAAHARRSISAQAEPVTLAQYFFKFGFFFPPLWFLSFFILFSPLTAPAGWESTTTVAEREALLDAMRKAEVKWARRSIVAAAILSILIVILVVIVVSVSHS</sequence>
<evidence type="ECO:0000313" key="3">
    <source>
        <dbReference type="EMBL" id="ETW76063.1"/>
    </source>
</evidence>
<keyword evidence="2" id="KW-1133">Transmembrane helix</keyword>
<organism evidence="3 4">
    <name type="scientific">Heterobasidion irregulare (strain TC 32-1)</name>
    <dbReference type="NCBI Taxonomy" id="747525"/>
    <lineage>
        <taxon>Eukaryota</taxon>
        <taxon>Fungi</taxon>
        <taxon>Dikarya</taxon>
        <taxon>Basidiomycota</taxon>
        <taxon>Agaricomycotina</taxon>
        <taxon>Agaricomycetes</taxon>
        <taxon>Russulales</taxon>
        <taxon>Bondarzewiaceae</taxon>
        <taxon>Heterobasidion</taxon>
        <taxon>Heterobasidion annosum species complex</taxon>
    </lineage>
</organism>
<feature type="compositionally biased region" description="Basic and acidic residues" evidence="1">
    <location>
        <begin position="77"/>
        <end position="87"/>
    </location>
</feature>
<evidence type="ECO:0000313" key="4">
    <source>
        <dbReference type="Proteomes" id="UP000030671"/>
    </source>
</evidence>
<gene>
    <name evidence="3" type="ORF">HETIRDRAFT_106666</name>
</gene>
<dbReference type="HOGENOM" id="CLU_103448_0_0_1"/>
<protein>
    <recommendedName>
        <fullName evidence="5">Transmembrane protein</fullName>
    </recommendedName>
</protein>
<evidence type="ECO:0008006" key="5">
    <source>
        <dbReference type="Google" id="ProtNLM"/>
    </source>
</evidence>
<reference evidence="3 4" key="1">
    <citation type="journal article" date="2012" name="New Phytol.">
        <title>Insight into trade-off between wood decay and parasitism from the genome of a fungal forest pathogen.</title>
        <authorList>
            <person name="Olson A."/>
            <person name="Aerts A."/>
            <person name="Asiegbu F."/>
            <person name="Belbahri L."/>
            <person name="Bouzid O."/>
            <person name="Broberg A."/>
            <person name="Canback B."/>
            <person name="Coutinho P.M."/>
            <person name="Cullen D."/>
            <person name="Dalman K."/>
            <person name="Deflorio G."/>
            <person name="van Diepen L.T."/>
            <person name="Dunand C."/>
            <person name="Duplessis S."/>
            <person name="Durling M."/>
            <person name="Gonthier P."/>
            <person name="Grimwood J."/>
            <person name="Fossdal C.G."/>
            <person name="Hansson D."/>
            <person name="Henrissat B."/>
            <person name="Hietala A."/>
            <person name="Himmelstrand K."/>
            <person name="Hoffmeister D."/>
            <person name="Hogberg N."/>
            <person name="James T.Y."/>
            <person name="Karlsson M."/>
            <person name="Kohler A."/>
            <person name="Kues U."/>
            <person name="Lee Y.H."/>
            <person name="Lin Y.C."/>
            <person name="Lind M."/>
            <person name="Lindquist E."/>
            <person name="Lombard V."/>
            <person name="Lucas S."/>
            <person name="Lunden K."/>
            <person name="Morin E."/>
            <person name="Murat C."/>
            <person name="Park J."/>
            <person name="Raffaello T."/>
            <person name="Rouze P."/>
            <person name="Salamov A."/>
            <person name="Schmutz J."/>
            <person name="Solheim H."/>
            <person name="Stahlberg J."/>
            <person name="Velez H."/>
            <person name="de Vries R.P."/>
            <person name="Wiebenga A."/>
            <person name="Woodward S."/>
            <person name="Yakovlev I."/>
            <person name="Garbelotto M."/>
            <person name="Martin F."/>
            <person name="Grigoriev I.V."/>
            <person name="Stenlid J."/>
        </authorList>
    </citation>
    <scope>NUCLEOTIDE SEQUENCE [LARGE SCALE GENOMIC DNA]</scope>
    <source>
        <strain evidence="3 4">TC 32-1</strain>
    </source>
</reference>